<accession>A0A9P9I8T6</accession>
<feature type="compositionally biased region" description="Basic and acidic residues" evidence="1">
    <location>
        <begin position="124"/>
        <end position="140"/>
    </location>
</feature>
<name>A0A9P9I8T6_9HYPO</name>
<evidence type="ECO:0000256" key="1">
    <source>
        <dbReference type="SAM" id="MobiDB-lite"/>
    </source>
</evidence>
<gene>
    <name evidence="2" type="ORF">EDB81DRAFT_863039</name>
</gene>
<dbReference type="Proteomes" id="UP000738349">
    <property type="component" value="Unassembled WGS sequence"/>
</dbReference>
<organism evidence="2 3">
    <name type="scientific">Dactylonectria macrodidyma</name>
    <dbReference type="NCBI Taxonomy" id="307937"/>
    <lineage>
        <taxon>Eukaryota</taxon>
        <taxon>Fungi</taxon>
        <taxon>Dikarya</taxon>
        <taxon>Ascomycota</taxon>
        <taxon>Pezizomycotina</taxon>
        <taxon>Sordariomycetes</taxon>
        <taxon>Hypocreomycetidae</taxon>
        <taxon>Hypocreales</taxon>
        <taxon>Nectriaceae</taxon>
        <taxon>Dactylonectria</taxon>
    </lineage>
</organism>
<keyword evidence="3" id="KW-1185">Reference proteome</keyword>
<dbReference type="AlphaFoldDB" id="A0A9P9I8T6"/>
<comment type="caution">
    <text evidence="2">The sequence shown here is derived from an EMBL/GenBank/DDBJ whole genome shotgun (WGS) entry which is preliminary data.</text>
</comment>
<sequence>MVDLLRTRICMNRKTTRKRILFISLSHSRRIDQRSTVARNTTRLNPQPPYAGTVVATTPTKLHAKTFQDVPGMKIKEVLLDVLEAALGTSPMIARLGNASGDSTLRSRTTSPNGVINAQASKMVDDMERHPRRLRGDPEHLHRRHHV</sequence>
<evidence type="ECO:0000313" key="2">
    <source>
        <dbReference type="EMBL" id="KAH7110719.1"/>
    </source>
</evidence>
<dbReference type="OrthoDB" id="5337208at2759"/>
<reference evidence="2" key="1">
    <citation type="journal article" date="2021" name="Nat. Commun.">
        <title>Genetic determinants of endophytism in the Arabidopsis root mycobiome.</title>
        <authorList>
            <person name="Mesny F."/>
            <person name="Miyauchi S."/>
            <person name="Thiergart T."/>
            <person name="Pickel B."/>
            <person name="Atanasova L."/>
            <person name="Karlsson M."/>
            <person name="Huettel B."/>
            <person name="Barry K.W."/>
            <person name="Haridas S."/>
            <person name="Chen C."/>
            <person name="Bauer D."/>
            <person name="Andreopoulos W."/>
            <person name="Pangilinan J."/>
            <person name="LaButti K."/>
            <person name="Riley R."/>
            <person name="Lipzen A."/>
            <person name="Clum A."/>
            <person name="Drula E."/>
            <person name="Henrissat B."/>
            <person name="Kohler A."/>
            <person name="Grigoriev I.V."/>
            <person name="Martin F.M."/>
            <person name="Hacquard S."/>
        </authorList>
    </citation>
    <scope>NUCLEOTIDE SEQUENCE</scope>
    <source>
        <strain evidence="2">MPI-CAGE-AT-0147</strain>
    </source>
</reference>
<evidence type="ECO:0000313" key="3">
    <source>
        <dbReference type="Proteomes" id="UP000738349"/>
    </source>
</evidence>
<proteinExistence type="predicted"/>
<protein>
    <submittedName>
        <fullName evidence="2">Uncharacterized protein</fullName>
    </submittedName>
</protein>
<dbReference type="EMBL" id="JAGMUV010000044">
    <property type="protein sequence ID" value="KAH7110719.1"/>
    <property type="molecule type" value="Genomic_DNA"/>
</dbReference>
<feature type="region of interest" description="Disordered" evidence="1">
    <location>
        <begin position="124"/>
        <end position="147"/>
    </location>
</feature>